<protein>
    <submittedName>
        <fullName evidence="2">Uncharacterized protein</fullName>
    </submittedName>
</protein>
<proteinExistence type="predicted"/>
<name>A0A226EYU8_FOLCA</name>
<evidence type="ECO:0000313" key="3">
    <source>
        <dbReference type="Proteomes" id="UP000198287"/>
    </source>
</evidence>
<comment type="caution">
    <text evidence="2">The sequence shown here is derived from an EMBL/GenBank/DDBJ whole genome shotgun (WGS) entry which is preliminary data.</text>
</comment>
<sequence>MVHAGLFAVLHTNSTVEYQQEPVTGNLKEGRTGPVAPKIREKDTPPHPQHTPSSPELQNVGPPLPRNSIFCPFIACVSALQWESRGEVRSRPQKIFNALALKMWVFDLSFFSQVKLHRCVAHAGFFDWSKFLIDVGIFLISQ</sequence>
<evidence type="ECO:0000256" key="1">
    <source>
        <dbReference type="SAM" id="MobiDB-lite"/>
    </source>
</evidence>
<accession>A0A226EYU8</accession>
<dbReference type="EMBL" id="LNIX01000001">
    <property type="protein sequence ID" value="OXA62772.1"/>
    <property type="molecule type" value="Genomic_DNA"/>
</dbReference>
<feature type="region of interest" description="Disordered" evidence="1">
    <location>
        <begin position="20"/>
        <end position="63"/>
    </location>
</feature>
<reference evidence="2 3" key="1">
    <citation type="submission" date="2015-12" db="EMBL/GenBank/DDBJ databases">
        <title>The genome of Folsomia candida.</title>
        <authorList>
            <person name="Faddeeva A."/>
            <person name="Derks M.F."/>
            <person name="Anvar Y."/>
            <person name="Smit S."/>
            <person name="Van Straalen N."/>
            <person name="Roelofs D."/>
        </authorList>
    </citation>
    <scope>NUCLEOTIDE SEQUENCE [LARGE SCALE GENOMIC DNA]</scope>
    <source>
        <strain evidence="2 3">VU population</strain>
        <tissue evidence="2">Whole body</tissue>
    </source>
</reference>
<keyword evidence="3" id="KW-1185">Reference proteome</keyword>
<dbReference type="AlphaFoldDB" id="A0A226EYU8"/>
<dbReference type="Proteomes" id="UP000198287">
    <property type="component" value="Unassembled WGS sequence"/>
</dbReference>
<organism evidence="2 3">
    <name type="scientific">Folsomia candida</name>
    <name type="common">Springtail</name>
    <dbReference type="NCBI Taxonomy" id="158441"/>
    <lineage>
        <taxon>Eukaryota</taxon>
        <taxon>Metazoa</taxon>
        <taxon>Ecdysozoa</taxon>
        <taxon>Arthropoda</taxon>
        <taxon>Hexapoda</taxon>
        <taxon>Collembola</taxon>
        <taxon>Entomobryomorpha</taxon>
        <taxon>Isotomoidea</taxon>
        <taxon>Isotomidae</taxon>
        <taxon>Proisotominae</taxon>
        <taxon>Folsomia</taxon>
    </lineage>
</organism>
<evidence type="ECO:0000313" key="2">
    <source>
        <dbReference type="EMBL" id="OXA62772.1"/>
    </source>
</evidence>
<gene>
    <name evidence="2" type="ORF">Fcan01_03675</name>
</gene>